<protein>
    <submittedName>
        <fullName evidence="1">Uncharacterized protein</fullName>
    </submittedName>
</protein>
<reference evidence="1" key="1">
    <citation type="submission" date="2016-10" db="EMBL/GenBank/DDBJ databases">
        <authorList>
            <person name="Benchimol M."/>
            <person name="Almeida L.G."/>
            <person name="Vasconcelos A.T."/>
            <person name="Perreira-Neves A."/>
            <person name="Rosa I.A."/>
            <person name="Tasca T."/>
            <person name="Bogo M.R."/>
            <person name="de Souza W."/>
        </authorList>
    </citation>
    <scope>NUCLEOTIDE SEQUENCE [LARGE SCALE GENOMIC DNA]</scope>
    <source>
        <strain evidence="1">K</strain>
    </source>
</reference>
<evidence type="ECO:0000313" key="1">
    <source>
        <dbReference type="EMBL" id="OHT12037.1"/>
    </source>
</evidence>
<dbReference type="GeneID" id="94834751"/>
<organism evidence="1 2">
    <name type="scientific">Tritrichomonas foetus</name>
    <dbReference type="NCBI Taxonomy" id="1144522"/>
    <lineage>
        <taxon>Eukaryota</taxon>
        <taxon>Metamonada</taxon>
        <taxon>Parabasalia</taxon>
        <taxon>Tritrichomonadida</taxon>
        <taxon>Tritrichomonadidae</taxon>
        <taxon>Tritrichomonas</taxon>
    </lineage>
</organism>
<proteinExistence type="predicted"/>
<name>A0A1J4KRE5_9EUKA</name>
<dbReference type="RefSeq" id="XP_068365173.1">
    <property type="nucleotide sequence ID" value="XM_068500047.1"/>
</dbReference>
<dbReference type="Proteomes" id="UP000179807">
    <property type="component" value="Unassembled WGS sequence"/>
</dbReference>
<accession>A0A1J4KRE5</accession>
<keyword evidence="2" id="KW-1185">Reference proteome</keyword>
<dbReference type="VEuPathDB" id="TrichDB:TRFO_18224"/>
<evidence type="ECO:0000313" key="2">
    <source>
        <dbReference type="Proteomes" id="UP000179807"/>
    </source>
</evidence>
<gene>
    <name evidence="1" type="ORF">TRFO_18224</name>
</gene>
<dbReference type="EMBL" id="MLAK01000572">
    <property type="protein sequence ID" value="OHT12037.1"/>
    <property type="molecule type" value="Genomic_DNA"/>
</dbReference>
<dbReference type="AlphaFoldDB" id="A0A1J4KRE5"/>
<sequence>MFVQTNPPKQDDSSVNIYLNLHQIHSGRTSRQLKQPINPTILNEIYSHFSSGVTIQELKSIAMVLSSLVLNLPYPNRDEKRSLTGLFLYFQKNWDLIKPVIHLVKLRDENQFVIDGRRELYEMMTGKAISEKNS</sequence>
<comment type="caution">
    <text evidence="1">The sequence shown here is derived from an EMBL/GenBank/DDBJ whole genome shotgun (WGS) entry which is preliminary data.</text>
</comment>